<keyword evidence="3" id="KW-1185">Reference proteome</keyword>
<dbReference type="GO" id="GO:0003677">
    <property type="term" value="F:DNA binding"/>
    <property type="evidence" value="ECO:0007669"/>
    <property type="project" value="InterPro"/>
</dbReference>
<dbReference type="SMART" id="SM00421">
    <property type="entry name" value="HTH_LUXR"/>
    <property type="match status" value="1"/>
</dbReference>
<dbReference type="GO" id="GO:0006355">
    <property type="term" value="P:regulation of DNA-templated transcription"/>
    <property type="evidence" value="ECO:0007669"/>
    <property type="project" value="InterPro"/>
</dbReference>
<dbReference type="RefSeq" id="WP_062508189.1">
    <property type="nucleotide sequence ID" value="NZ_BAQZ01000034.1"/>
</dbReference>
<evidence type="ECO:0000313" key="3">
    <source>
        <dbReference type="Proteomes" id="UP000320772"/>
    </source>
</evidence>
<protein>
    <submittedName>
        <fullName evidence="2">Helix-turn-helix transcriptional regulator</fullName>
    </submittedName>
</protein>
<dbReference type="Pfam" id="PF00196">
    <property type="entry name" value="GerE"/>
    <property type="match status" value="1"/>
</dbReference>
<dbReference type="Gene3D" id="1.10.10.10">
    <property type="entry name" value="Winged helix-like DNA-binding domain superfamily/Winged helix DNA-binding domain"/>
    <property type="match status" value="1"/>
</dbReference>
<dbReference type="AlphaFoldDB" id="A0A4Y3M4C4"/>
<dbReference type="SUPFAM" id="SSF46894">
    <property type="entry name" value="C-terminal effector domain of the bipartite response regulators"/>
    <property type="match status" value="1"/>
</dbReference>
<dbReference type="InterPro" id="IPR000792">
    <property type="entry name" value="Tscrpt_reg_LuxR_C"/>
</dbReference>
<dbReference type="STRING" id="586239.AD943_03860"/>
<organism evidence="2 3">
    <name type="scientific">Gluconobacter roseus NBRC 3990</name>
    <dbReference type="NCBI Taxonomy" id="1307950"/>
    <lineage>
        <taxon>Bacteria</taxon>
        <taxon>Pseudomonadati</taxon>
        <taxon>Pseudomonadota</taxon>
        <taxon>Alphaproteobacteria</taxon>
        <taxon>Acetobacterales</taxon>
        <taxon>Acetobacteraceae</taxon>
        <taxon>Gluconobacter</taxon>
    </lineage>
</organism>
<feature type="domain" description="HTH luxR-type" evidence="1">
    <location>
        <begin position="200"/>
        <end position="257"/>
    </location>
</feature>
<dbReference type="Proteomes" id="UP000320772">
    <property type="component" value="Unassembled WGS sequence"/>
</dbReference>
<sequence>MSDQQEQQLGAVISALMTAAFEQQFVAWFESCVPIDNLTVLAYVGEGRPRCLFAHSKETSVHASFDSAYCAGIYLLDPFFVVDRAGASSGLYRLEDIAPDYFSQSDYYLKYYRDTNILDEMTYLVRVSAELSIHICLGRDISSGRKFVPEEWEKALAIRPVAEALAVRHWSDLAEEQGECVRDGENAMTQFWEQFRKTYGVVLTARQSQTALLILRGHSSGSIAKLMGVSVQTVKVFRKQIYMRCSISSQAELFAMMMPILVRLGER</sequence>
<dbReference type="EMBL" id="BJLY01000002">
    <property type="protein sequence ID" value="GEB03473.1"/>
    <property type="molecule type" value="Genomic_DNA"/>
</dbReference>
<comment type="caution">
    <text evidence="2">The sequence shown here is derived from an EMBL/GenBank/DDBJ whole genome shotgun (WGS) entry which is preliminary data.</text>
</comment>
<evidence type="ECO:0000259" key="1">
    <source>
        <dbReference type="SMART" id="SM00421"/>
    </source>
</evidence>
<reference evidence="2 3" key="1">
    <citation type="submission" date="2019-06" db="EMBL/GenBank/DDBJ databases">
        <title>Whole genome shotgun sequence of Gluconobacter roseus NBRC 3990.</title>
        <authorList>
            <person name="Hosoyama A."/>
            <person name="Uohara A."/>
            <person name="Ohji S."/>
            <person name="Ichikawa N."/>
        </authorList>
    </citation>
    <scope>NUCLEOTIDE SEQUENCE [LARGE SCALE GENOMIC DNA]</scope>
    <source>
        <strain evidence="2 3">NBRC 3990</strain>
    </source>
</reference>
<dbReference type="InterPro" id="IPR036388">
    <property type="entry name" value="WH-like_DNA-bd_sf"/>
</dbReference>
<accession>A0A4Y3M4C4</accession>
<dbReference type="InterPro" id="IPR016032">
    <property type="entry name" value="Sig_transdc_resp-reg_C-effctor"/>
</dbReference>
<evidence type="ECO:0000313" key="2">
    <source>
        <dbReference type="EMBL" id="GEB03473.1"/>
    </source>
</evidence>
<name>A0A4Y3M4C4_9PROT</name>
<proteinExistence type="predicted"/>
<gene>
    <name evidence="2" type="ORF">GRO01_10490</name>
</gene>